<reference evidence="1 2" key="1">
    <citation type="submission" date="2014-04" db="EMBL/GenBank/DDBJ databases">
        <authorList>
            <person name="Bishop-Lilly K.A."/>
            <person name="Broomall S.M."/>
            <person name="Chain P.S."/>
            <person name="Chertkov O."/>
            <person name="Coyne S.R."/>
            <person name="Daligault H.E."/>
            <person name="Davenport K.W."/>
            <person name="Erkkila T."/>
            <person name="Frey K.G."/>
            <person name="Gibbons H.S."/>
            <person name="Gu W."/>
            <person name="Jaissle J."/>
            <person name="Johnson S.L."/>
            <person name="Koroleva G.I."/>
            <person name="Ladner J.T."/>
            <person name="Lo C.-C."/>
            <person name="Minogue T.D."/>
            <person name="Munk C."/>
            <person name="Palacios G.F."/>
            <person name="Redden C.L."/>
            <person name="Rosenzweig C.N."/>
            <person name="Scholz M.B."/>
            <person name="Teshima H."/>
            <person name="Xu Y."/>
        </authorList>
    </citation>
    <scope>NUCLEOTIDE SEQUENCE [LARGE SCALE GENOMIC DNA]</scope>
    <source>
        <strain evidence="1 2">BHP</strain>
    </source>
</reference>
<dbReference type="AlphaFoldDB" id="A0A090Y9Y7"/>
<sequence length="72" mass="8482">MIIFAPEPKQIKRALEHSLVNIQQKEIIERKYLKNGVMSDKTIKAQMMLANDWYYFQKKNAIMTIATALRII</sequence>
<dbReference type="PATRIC" id="fig|1405.8.peg.6019"/>
<dbReference type="EMBL" id="JMQC01000011">
    <property type="protein sequence ID" value="KFM95006.1"/>
    <property type="molecule type" value="Genomic_DNA"/>
</dbReference>
<gene>
    <name evidence="1" type="ORF">DJ93_5828</name>
</gene>
<accession>A0A090Y9Y7</accession>
<proteinExistence type="predicted"/>
<organism evidence="1 2">
    <name type="scientific">Bacillus clarus</name>
    <dbReference type="NCBI Taxonomy" id="2338372"/>
    <lineage>
        <taxon>Bacteria</taxon>
        <taxon>Bacillati</taxon>
        <taxon>Bacillota</taxon>
        <taxon>Bacilli</taxon>
        <taxon>Bacillales</taxon>
        <taxon>Bacillaceae</taxon>
        <taxon>Bacillus</taxon>
        <taxon>Bacillus cereus group</taxon>
    </lineage>
</organism>
<evidence type="ECO:0000313" key="2">
    <source>
        <dbReference type="Proteomes" id="UP000029389"/>
    </source>
</evidence>
<protein>
    <submittedName>
        <fullName evidence="1">Uncharacterized protein</fullName>
    </submittedName>
</protein>
<comment type="caution">
    <text evidence="1">The sequence shown here is derived from an EMBL/GenBank/DDBJ whole genome shotgun (WGS) entry which is preliminary data.</text>
</comment>
<dbReference type="Proteomes" id="UP000029389">
    <property type="component" value="Unassembled WGS sequence"/>
</dbReference>
<name>A0A090Y9Y7_9BACI</name>
<evidence type="ECO:0000313" key="1">
    <source>
        <dbReference type="EMBL" id="KFM95006.1"/>
    </source>
</evidence>